<gene>
    <name evidence="2" type="ORF">CBR_g30053</name>
</gene>
<dbReference type="Proteomes" id="UP000265515">
    <property type="component" value="Unassembled WGS sequence"/>
</dbReference>
<feature type="region of interest" description="Disordered" evidence="1">
    <location>
        <begin position="273"/>
        <end position="412"/>
    </location>
</feature>
<reference evidence="2 3" key="1">
    <citation type="journal article" date="2018" name="Cell">
        <title>The Chara Genome: Secondary Complexity and Implications for Plant Terrestrialization.</title>
        <authorList>
            <person name="Nishiyama T."/>
            <person name="Sakayama H."/>
            <person name="Vries J.D."/>
            <person name="Buschmann H."/>
            <person name="Saint-Marcoux D."/>
            <person name="Ullrich K.K."/>
            <person name="Haas F.B."/>
            <person name="Vanderstraeten L."/>
            <person name="Becker D."/>
            <person name="Lang D."/>
            <person name="Vosolsobe S."/>
            <person name="Rombauts S."/>
            <person name="Wilhelmsson P.K.I."/>
            <person name="Janitza P."/>
            <person name="Kern R."/>
            <person name="Heyl A."/>
            <person name="Rumpler F."/>
            <person name="Villalobos L.I.A.C."/>
            <person name="Clay J.M."/>
            <person name="Skokan R."/>
            <person name="Toyoda A."/>
            <person name="Suzuki Y."/>
            <person name="Kagoshima H."/>
            <person name="Schijlen E."/>
            <person name="Tajeshwar N."/>
            <person name="Catarino B."/>
            <person name="Hetherington A.J."/>
            <person name="Saltykova A."/>
            <person name="Bonnot C."/>
            <person name="Breuninger H."/>
            <person name="Symeonidi A."/>
            <person name="Radhakrishnan G.V."/>
            <person name="Van Nieuwerburgh F."/>
            <person name="Deforce D."/>
            <person name="Chang C."/>
            <person name="Karol K.G."/>
            <person name="Hedrich R."/>
            <person name="Ulvskov P."/>
            <person name="Glockner G."/>
            <person name="Delwiche C.F."/>
            <person name="Petrasek J."/>
            <person name="Van de Peer Y."/>
            <person name="Friml J."/>
            <person name="Beilby M."/>
            <person name="Dolan L."/>
            <person name="Kohara Y."/>
            <person name="Sugano S."/>
            <person name="Fujiyama A."/>
            <person name="Delaux P.-M."/>
            <person name="Quint M."/>
            <person name="TheiBen G."/>
            <person name="Hagemann M."/>
            <person name="Harholt J."/>
            <person name="Dunand C."/>
            <person name="Zachgo S."/>
            <person name="Langdale J."/>
            <person name="Maumus F."/>
            <person name="Straeten D.V.D."/>
            <person name="Gould S.B."/>
            <person name="Rensing S.A."/>
        </authorList>
    </citation>
    <scope>NUCLEOTIDE SEQUENCE [LARGE SCALE GENOMIC DNA]</scope>
    <source>
        <strain evidence="2 3">S276</strain>
    </source>
</reference>
<protein>
    <submittedName>
        <fullName evidence="2">Uncharacterized protein</fullName>
    </submittedName>
</protein>
<dbReference type="Gramene" id="GBG79791">
    <property type="protein sequence ID" value="GBG79791"/>
    <property type="gene ID" value="CBR_g30053"/>
</dbReference>
<keyword evidence="3" id="KW-1185">Reference proteome</keyword>
<dbReference type="EMBL" id="BFEA01000328">
    <property type="protein sequence ID" value="GBG79791.1"/>
    <property type="molecule type" value="Genomic_DNA"/>
</dbReference>
<evidence type="ECO:0000313" key="2">
    <source>
        <dbReference type="EMBL" id="GBG79791.1"/>
    </source>
</evidence>
<feature type="region of interest" description="Disordered" evidence="1">
    <location>
        <begin position="96"/>
        <end position="240"/>
    </location>
</feature>
<accession>A0A388LBW2</accession>
<feature type="compositionally biased region" description="Acidic residues" evidence="1">
    <location>
        <begin position="184"/>
        <end position="224"/>
    </location>
</feature>
<feature type="compositionally biased region" description="Basic and acidic residues" evidence="1">
    <location>
        <begin position="151"/>
        <end position="166"/>
    </location>
</feature>
<feature type="compositionally biased region" description="Polar residues" evidence="1">
    <location>
        <begin position="97"/>
        <end position="141"/>
    </location>
</feature>
<evidence type="ECO:0000313" key="3">
    <source>
        <dbReference type="Proteomes" id="UP000265515"/>
    </source>
</evidence>
<feature type="compositionally biased region" description="Polar residues" evidence="1">
    <location>
        <begin position="355"/>
        <end position="369"/>
    </location>
</feature>
<comment type="caution">
    <text evidence="2">The sequence shown here is derived from an EMBL/GenBank/DDBJ whole genome shotgun (WGS) entry which is preliminary data.</text>
</comment>
<dbReference type="AlphaFoldDB" id="A0A388LBW2"/>
<proteinExistence type="predicted"/>
<name>A0A388LBW2_CHABU</name>
<evidence type="ECO:0000256" key="1">
    <source>
        <dbReference type="SAM" id="MobiDB-lite"/>
    </source>
</evidence>
<sequence length="412" mass="45844">MTITKGGFACVISHATLCLQKTKALKLYTIGLGRATERTVKVLQKKYKEQYHPPLWSRKDDPRSPQFEYSSPPELILAHQDGDADEQAFKLALGKSKQLQESKGASPLGKSQPTFQQPPGQEAGSTTQQPLGAPASPSSLRTGPAVASALEEQREQHQQRTKELWKAAKGRQGKISWGLGTWQADDEEDDDGDDDDRDEDDDDDEDDDNEDRDEDEDVDFELESESCGTSAKMEPGMLKPTVRSVWEQRKLEEARKRHKENIIQKQVKVCVVGGGWGGVGERRKGKSRQEAEPPLSQQLCCTRTGRAEQQLGNRGAEHKAPTPRQPTYKAHKRQTRKARPADGQQGSRAAKRKASPTTRPHPQRTQQLAENHMQSKRDRQHCGGGAQTRQSTPPTRSKAAHDLLTSRLDPAD</sequence>
<feature type="compositionally biased region" description="Basic residues" evidence="1">
    <location>
        <begin position="329"/>
        <end position="338"/>
    </location>
</feature>
<organism evidence="2 3">
    <name type="scientific">Chara braunii</name>
    <name type="common">Braun's stonewort</name>
    <dbReference type="NCBI Taxonomy" id="69332"/>
    <lineage>
        <taxon>Eukaryota</taxon>
        <taxon>Viridiplantae</taxon>
        <taxon>Streptophyta</taxon>
        <taxon>Charophyceae</taxon>
        <taxon>Charales</taxon>
        <taxon>Characeae</taxon>
        <taxon>Chara</taxon>
    </lineage>
</organism>